<dbReference type="AlphaFoldDB" id="A0A084SR07"/>
<organism evidence="1 2">
    <name type="scientific">Archangium violaceum Cb vi76</name>
    <dbReference type="NCBI Taxonomy" id="1406225"/>
    <lineage>
        <taxon>Bacteria</taxon>
        <taxon>Pseudomonadati</taxon>
        <taxon>Myxococcota</taxon>
        <taxon>Myxococcia</taxon>
        <taxon>Myxococcales</taxon>
        <taxon>Cystobacterineae</taxon>
        <taxon>Archangiaceae</taxon>
        <taxon>Archangium</taxon>
    </lineage>
</organism>
<evidence type="ECO:0000313" key="2">
    <source>
        <dbReference type="Proteomes" id="UP000028547"/>
    </source>
</evidence>
<protein>
    <recommendedName>
        <fullName evidence="3">Lipoprotein</fullName>
    </recommendedName>
</protein>
<dbReference type="PROSITE" id="PS51257">
    <property type="entry name" value="PROKAR_LIPOPROTEIN"/>
    <property type="match status" value="1"/>
</dbReference>
<gene>
    <name evidence="1" type="ORF">Q664_25340</name>
</gene>
<sequence>MNLRSTLYTVAAVMTVGVMGCGEQPRYYRVSIDRTALGSMPGSCYGSGTAPTPNDRTSNTVEVEQWVLWDGVEGGQYLEVSDINYPLGDARVDIDVSGAIVSTEADKPTFTTERLQTGPNRSSRATYTLDKAGETLEGTIALSYECTGATGCPVANCSASLPFVGRRVSAESMIVVNNGAN</sequence>
<comment type="caution">
    <text evidence="1">The sequence shown here is derived from an EMBL/GenBank/DDBJ whole genome shotgun (WGS) entry which is preliminary data.</text>
</comment>
<dbReference type="EMBL" id="JPMI01000168">
    <property type="protein sequence ID" value="KFA90892.1"/>
    <property type="molecule type" value="Genomic_DNA"/>
</dbReference>
<proteinExistence type="predicted"/>
<reference evidence="1 2" key="1">
    <citation type="submission" date="2014-07" db="EMBL/GenBank/DDBJ databases">
        <title>Draft Genome Sequence of Gephyronic Acid Producer, Cystobacter violaceus Strain Cb vi76.</title>
        <authorList>
            <person name="Stevens D.C."/>
            <person name="Young J."/>
            <person name="Carmichael R."/>
            <person name="Tan J."/>
            <person name="Taylor R.E."/>
        </authorList>
    </citation>
    <scope>NUCLEOTIDE SEQUENCE [LARGE SCALE GENOMIC DNA]</scope>
    <source>
        <strain evidence="1 2">Cb vi76</strain>
    </source>
</reference>
<accession>A0A084SR07</accession>
<dbReference type="RefSeq" id="WP_043400561.1">
    <property type="nucleotide sequence ID" value="NZ_JPMI01000168.1"/>
</dbReference>
<dbReference type="Proteomes" id="UP000028547">
    <property type="component" value="Unassembled WGS sequence"/>
</dbReference>
<evidence type="ECO:0000313" key="1">
    <source>
        <dbReference type="EMBL" id="KFA90892.1"/>
    </source>
</evidence>
<name>A0A084SR07_9BACT</name>
<evidence type="ECO:0008006" key="3">
    <source>
        <dbReference type="Google" id="ProtNLM"/>
    </source>
</evidence>